<dbReference type="GO" id="GO:0030313">
    <property type="term" value="C:cell envelope"/>
    <property type="evidence" value="ECO:0007669"/>
    <property type="project" value="UniProtKB-SubCell"/>
</dbReference>
<dbReference type="SUPFAM" id="SSF111369">
    <property type="entry name" value="HlyD-like secretion proteins"/>
    <property type="match status" value="1"/>
</dbReference>
<organism evidence="5 6">
    <name type="scientific">Rosistilla carotiformis</name>
    <dbReference type="NCBI Taxonomy" id="2528017"/>
    <lineage>
        <taxon>Bacteria</taxon>
        <taxon>Pseudomonadati</taxon>
        <taxon>Planctomycetota</taxon>
        <taxon>Planctomycetia</taxon>
        <taxon>Pirellulales</taxon>
        <taxon>Pirellulaceae</taxon>
        <taxon>Rosistilla</taxon>
    </lineage>
</organism>
<keyword evidence="4" id="KW-0732">Signal</keyword>
<evidence type="ECO:0000256" key="3">
    <source>
        <dbReference type="SAM" id="Coils"/>
    </source>
</evidence>
<feature type="signal peptide" evidence="4">
    <location>
        <begin position="1"/>
        <end position="36"/>
    </location>
</feature>
<dbReference type="Proteomes" id="UP000315082">
    <property type="component" value="Chromosome"/>
</dbReference>
<dbReference type="KEGG" id="rcf:Poly24_39880"/>
<proteinExistence type="predicted"/>
<feature type="chain" id="PRO_5022129996" evidence="4">
    <location>
        <begin position="37"/>
        <end position="314"/>
    </location>
</feature>
<dbReference type="PANTHER" id="PTHR32347">
    <property type="entry name" value="EFFLUX SYSTEM COMPONENT YKNX-RELATED"/>
    <property type="match status" value="1"/>
</dbReference>
<evidence type="ECO:0000313" key="6">
    <source>
        <dbReference type="Proteomes" id="UP000315082"/>
    </source>
</evidence>
<dbReference type="RefSeq" id="WP_197452022.1">
    <property type="nucleotide sequence ID" value="NZ_CP036348.1"/>
</dbReference>
<evidence type="ECO:0000313" key="5">
    <source>
        <dbReference type="EMBL" id="QDV70268.1"/>
    </source>
</evidence>
<dbReference type="EMBL" id="CP036348">
    <property type="protein sequence ID" value="QDV70268.1"/>
    <property type="molecule type" value="Genomic_DNA"/>
</dbReference>
<dbReference type="Gene3D" id="2.40.30.170">
    <property type="match status" value="1"/>
</dbReference>
<reference evidence="5 6" key="1">
    <citation type="submission" date="2019-02" db="EMBL/GenBank/DDBJ databases">
        <title>Deep-cultivation of Planctomycetes and their phenomic and genomic characterization uncovers novel biology.</title>
        <authorList>
            <person name="Wiegand S."/>
            <person name="Jogler M."/>
            <person name="Boedeker C."/>
            <person name="Pinto D."/>
            <person name="Vollmers J."/>
            <person name="Rivas-Marin E."/>
            <person name="Kohn T."/>
            <person name="Peeters S.H."/>
            <person name="Heuer A."/>
            <person name="Rast P."/>
            <person name="Oberbeckmann S."/>
            <person name="Bunk B."/>
            <person name="Jeske O."/>
            <person name="Meyerdierks A."/>
            <person name="Storesund J.E."/>
            <person name="Kallscheuer N."/>
            <person name="Luecker S."/>
            <person name="Lage O.M."/>
            <person name="Pohl T."/>
            <person name="Merkel B.J."/>
            <person name="Hornburger P."/>
            <person name="Mueller R.-W."/>
            <person name="Bruemmer F."/>
            <person name="Labrenz M."/>
            <person name="Spormann A.M."/>
            <person name="Op den Camp H."/>
            <person name="Overmann J."/>
            <person name="Amann R."/>
            <person name="Jetten M.S.M."/>
            <person name="Mascher T."/>
            <person name="Medema M.H."/>
            <person name="Devos D.P."/>
            <person name="Kaster A.-K."/>
            <person name="Ovreas L."/>
            <person name="Rohde M."/>
            <person name="Galperin M.Y."/>
            <person name="Jogler C."/>
        </authorList>
    </citation>
    <scope>NUCLEOTIDE SEQUENCE [LARGE SCALE GENOMIC DNA]</scope>
    <source>
        <strain evidence="5 6">Poly24</strain>
    </source>
</reference>
<dbReference type="Gene3D" id="2.40.50.100">
    <property type="match status" value="1"/>
</dbReference>
<protein>
    <submittedName>
        <fullName evidence="5">p-hydroxybenzoic acid efflux subunit AaeA</fullName>
    </submittedName>
</protein>
<accession>A0A518JXK7</accession>
<feature type="coiled-coil region" evidence="3">
    <location>
        <begin position="146"/>
        <end position="173"/>
    </location>
</feature>
<evidence type="ECO:0000256" key="4">
    <source>
        <dbReference type="SAM" id="SignalP"/>
    </source>
</evidence>
<name>A0A518JXK7_9BACT</name>
<evidence type="ECO:0000256" key="2">
    <source>
        <dbReference type="ARBA" id="ARBA00023054"/>
    </source>
</evidence>
<dbReference type="PANTHER" id="PTHR32347:SF23">
    <property type="entry name" value="BLL5650 PROTEIN"/>
    <property type="match status" value="1"/>
</dbReference>
<keyword evidence="2 3" id="KW-0175">Coiled coil</keyword>
<dbReference type="AlphaFoldDB" id="A0A518JXK7"/>
<sequence length="314" mass="34766" precursor="true">MSLSTRCWSRRVAIAAMRARLLIVVVATTIASHGFAQSSAAAIDVEDCAVRFAEEIRIPAVEAGRVVEVRVQVNDIVTATQMLARQDDSAALLRRRAAVWQQTAAREATSDEVDLDYAKALYAEAVAQRDADSSIYQKGGGSLRTLRQSELGVERARLEIARAEKALRLAQIQYELRSAELTAIDDQLNRLKIASPIAGVILSLDRRAGEWIKEGETIATVARMDQLRIDAFLSVQQLPPQQAAGLQVSVVWQNGDQRHQLRGVIDSVDPQILTGQRYRLHATIENKRSGNAWVLVPGMEVAMQVHPERKDREN</sequence>
<gene>
    <name evidence="5" type="ORF">Poly24_39880</name>
</gene>
<keyword evidence="6" id="KW-1185">Reference proteome</keyword>
<evidence type="ECO:0000256" key="1">
    <source>
        <dbReference type="ARBA" id="ARBA00004196"/>
    </source>
</evidence>
<dbReference type="InterPro" id="IPR050465">
    <property type="entry name" value="UPF0194_transport"/>
</dbReference>
<comment type="subcellular location">
    <subcellularLocation>
        <location evidence="1">Cell envelope</location>
    </subcellularLocation>
</comment>